<evidence type="ECO:0000256" key="1">
    <source>
        <dbReference type="SAM" id="MobiDB-lite"/>
    </source>
</evidence>
<accession>A0A5E4C3S9</accession>
<keyword evidence="4" id="KW-1185">Reference proteome</keyword>
<dbReference type="Proteomes" id="UP000662637">
    <property type="component" value="Unassembled WGS sequence"/>
</dbReference>
<dbReference type="Proteomes" id="UP000335636">
    <property type="component" value="Unassembled WGS sequence"/>
</dbReference>
<dbReference type="PANTHER" id="PTHR36462">
    <property type="entry name" value="CHROMOSOME 12 OPEN READING FRAME 71"/>
    <property type="match status" value="1"/>
</dbReference>
<sequence length="121" mass="13295">MDDSSSGNSFPDMQRSILESKTNQNLSVGHFPSEAGPDCEGIIPCEDLTSEGPSSLPPVQGACGTSSVRGPMGRRNRIKDKPEDLGEKAIMEIMYAYLNCLHEDSVANWSQSDDYQRMDKH</sequence>
<dbReference type="Pfam" id="PF15480">
    <property type="entry name" value="DUF4640"/>
    <property type="match status" value="1"/>
</dbReference>
<evidence type="ECO:0000313" key="4">
    <source>
        <dbReference type="Proteomes" id="UP000335636"/>
    </source>
</evidence>
<evidence type="ECO:0000313" key="3">
    <source>
        <dbReference type="EMBL" id="VTJ76485.1"/>
    </source>
</evidence>
<protein>
    <submittedName>
        <fullName evidence="3">Uncharacterized protein</fullName>
    </submittedName>
</protein>
<dbReference type="AlphaFoldDB" id="A0A5E4C3S9"/>
<dbReference type="InterPro" id="IPR027908">
    <property type="entry name" value="DUF4640"/>
</dbReference>
<dbReference type="EMBL" id="CABDUW010000896">
    <property type="protein sequence ID" value="VTJ76485.1"/>
    <property type="molecule type" value="Genomic_DNA"/>
</dbReference>
<name>A0A5E4C3S9_MARMO</name>
<evidence type="ECO:0000313" key="2">
    <source>
        <dbReference type="EMBL" id="KAF7476511.1"/>
    </source>
</evidence>
<reference evidence="2" key="2">
    <citation type="submission" date="2020-08" db="EMBL/GenBank/DDBJ databases">
        <authorList>
            <person name="Shumante A."/>
            <person name="Zimin A.V."/>
            <person name="Puiu D."/>
            <person name="Salzberg S.L."/>
        </authorList>
    </citation>
    <scope>NUCLEOTIDE SEQUENCE</scope>
    <source>
        <strain evidence="2">WC2-LM</strain>
        <tissue evidence="2">Liver</tissue>
    </source>
</reference>
<dbReference type="EMBL" id="WJEC01002401">
    <property type="protein sequence ID" value="KAF7476511.1"/>
    <property type="molecule type" value="Genomic_DNA"/>
</dbReference>
<gene>
    <name evidence="2" type="ORF">GHT09_012346</name>
    <name evidence="3" type="ORF">MONAX_5E005869</name>
</gene>
<organism evidence="3 4">
    <name type="scientific">Marmota monax</name>
    <name type="common">Woodchuck</name>
    <dbReference type="NCBI Taxonomy" id="9995"/>
    <lineage>
        <taxon>Eukaryota</taxon>
        <taxon>Metazoa</taxon>
        <taxon>Chordata</taxon>
        <taxon>Craniata</taxon>
        <taxon>Vertebrata</taxon>
        <taxon>Euteleostomi</taxon>
        <taxon>Mammalia</taxon>
        <taxon>Eutheria</taxon>
        <taxon>Euarchontoglires</taxon>
        <taxon>Glires</taxon>
        <taxon>Rodentia</taxon>
        <taxon>Sciuromorpha</taxon>
        <taxon>Sciuridae</taxon>
        <taxon>Xerinae</taxon>
        <taxon>Marmotini</taxon>
        <taxon>Marmota</taxon>
    </lineage>
</organism>
<proteinExistence type="predicted"/>
<reference evidence="3 4" key="1">
    <citation type="submission" date="2019-04" db="EMBL/GenBank/DDBJ databases">
        <authorList>
            <person name="Alioto T."/>
            <person name="Alioto T."/>
        </authorList>
    </citation>
    <scope>NUCLEOTIDE SEQUENCE [LARGE SCALE GENOMIC DNA]</scope>
</reference>
<feature type="region of interest" description="Disordered" evidence="1">
    <location>
        <begin position="21"/>
        <end position="83"/>
    </location>
</feature>
<dbReference type="PANTHER" id="PTHR36462:SF1">
    <property type="entry name" value="CHROMOSOME 12 OPEN READING FRAME 71"/>
    <property type="match status" value="1"/>
</dbReference>